<keyword evidence="2" id="KW-1185">Reference proteome</keyword>
<comment type="caution">
    <text evidence="1">The sequence shown here is derived from an EMBL/GenBank/DDBJ whole genome shotgun (WGS) entry which is preliminary data.</text>
</comment>
<dbReference type="OrthoDB" id="10071381at2759"/>
<protein>
    <submittedName>
        <fullName evidence="1">Uncharacterized protein</fullName>
    </submittedName>
</protein>
<proteinExistence type="predicted"/>
<evidence type="ECO:0000313" key="2">
    <source>
        <dbReference type="Proteomes" id="UP000316759"/>
    </source>
</evidence>
<reference evidence="1 2" key="1">
    <citation type="submission" date="2019-04" db="EMBL/GenBank/DDBJ databases">
        <title>Annotation for the trematode Fasciola gigantica.</title>
        <authorList>
            <person name="Choi Y.-J."/>
        </authorList>
    </citation>
    <scope>NUCLEOTIDE SEQUENCE [LARGE SCALE GENOMIC DNA]</scope>
    <source>
        <strain evidence="1">Uganda_cow_1</strain>
    </source>
</reference>
<evidence type="ECO:0000313" key="1">
    <source>
        <dbReference type="EMBL" id="TPP66935.1"/>
    </source>
</evidence>
<dbReference type="EMBL" id="SUNJ01001254">
    <property type="protein sequence ID" value="TPP66935.1"/>
    <property type="molecule type" value="Genomic_DNA"/>
</dbReference>
<gene>
    <name evidence="1" type="ORF">FGIG_11714</name>
</gene>
<feature type="non-terminal residue" evidence="1">
    <location>
        <position position="1"/>
    </location>
</feature>
<dbReference type="STRING" id="46835.A0A504Z2J5"/>
<accession>A0A504Z2J5</accession>
<name>A0A504Z2J5_FASGI</name>
<organism evidence="1 2">
    <name type="scientific">Fasciola gigantica</name>
    <name type="common">Giant liver fluke</name>
    <dbReference type="NCBI Taxonomy" id="46835"/>
    <lineage>
        <taxon>Eukaryota</taxon>
        <taxon>Metazoa</taxon>
        <taxon>Spiralia</taxon>
        <taxon>Lophotrochozoa</taxon>
        <taxon>Platyhelminthes</taxon>
        <taxon>Trematoda</taxon>
        <taxon>Digenea</taxon>
        <taxon>Plagiorchiida</taxon>
        <taxon>Echinostomata</taxon>
        <taxon>Echinostomatoidea</taxon>
        <taxon>Fasciolidae</taxon>
        <taxon>Fasciola</taxon>
    </lineage>
</organism>
<dbReference type="AlphaFoldDB" id="A0A504Z2J5"/>
<dbReference type="Proteomes" id="UP000316759">
    <property type="component" value="Unassembled WGS sequence"/>
</dbReference>
<sequence length="575" mass="63738">FSRGTDVVNVACGPFDFSSLCFSLSPKPRSKKRKRDDIVVADPPEIPLADPFGETTDFGNLQIPDLLSFPTINPDLDFLDTQNSLYQARVEDITMLEDNLNLASAQNLTFGEDFAPSAVELFQEHTVLPVETVQIVNEPSCTQGPTEDSCKVPVDVMSEVIERPTKRPRIEETGPTESVLAIPDANPTEAQQAQQLVEPELCQVVEQNAVVNLLPPETVQEIPVVNQVVPEPYTVPLEELNQVLPNDRETVRRIRRGVRSKLVVDQELRLTVDQLRYNMEHGEETMVSLDSRLAEPASRLQTRYLLSNCVPRLLAVPANLETALSANLCELWCRYRRMGEKSSWNQMEPEVEVTREVDPSSSRLPRSETRITEELMETSIEQQRGGQTTMSLHQSVSLLGGTGDIVMDVTVNQAGSQCQADSVASLITPAPERQASPPRGLVSEYGIHRLSVSDSRPLTVDAAPAAPNPMETMTIQADKTTLYPLPDEREENRAVCQDLTSSVMVPETNAADYANSDEVWSALQTHLNTEPNGVYLDRICPTRSTRRVAALTFSTILRKSVCISLSLWLVNVFGC</sequence>